<dbReference type="GO" id="GO:0000729">
    <property type="term" value="P:DNA double-strand break processing"/>
    <property type="evidence" value="ECO:0007669"/>
    <property type="project" value="TreeGrafter"/>
</dbReference>
<dbReference type="GO" id="GO:0044547">
    <property type="term" value="F:DNA topoisomerase binding"/>
    <property type="evidence" value="ECO:0007669"/>
    <property type="project" value="TreeGrafter"/>
</dbReference>
<dbReference type="EMBL" id="BMAU01021221">
    <property type="protein sequence ID" value="GFY00533.1"/>
    <property type="molecule type" value="Genomic_DNA"/>
</dbReference>
<dbReference type="PANTHER" id="PTHR46060">
    <property type="entry name" value="MARINER MOS1 TRANSPOSASE-LIKE PROTEIN"/>
    <property type="match status" value="1"/>
</dbReference>
<keyword evidence="2" id="KW-1185">Reference proteome</keyword>
<dbReference type="Gene3D" id="3.30.420.10">
    <property type="entry name" value="Ribonuclease H-like superfamily/Ribonuclease H"/>
    <property type="match status" value="1"/>
</dbReference>
<dbReference type="GO" id="GO:0000014">
    <property type="term" value="F:single-stranded DNA endodeoxyribonuclease activity"/>
    <property type="evidence" value="ECO:0007669"/>
    <property type="project" value="TreeGrafter"/>
</dbReference>
<dbReference type="GO" id="GO:0015074">
    <property type="term" value="P:DNA integration"/>
    <property type="evidence" value="ECO:0007669"/>
    <property type="project" value="TreeGrafter"/>
</dbReference>
<organism evidence="1 2">
    <name type="scientific">Trichonephila clavipes</name>
    <name type="common">Golden silk orbweaver</name>
    <name type="synonym">Nephila clavipes</name>
    <dbReference type="NCBI Taxonomy" id="2585209"/>
    <lineage>
        <taxon>Eukaryota</taxon>
        <taxon>Metazoa</taxon>
        <taxon>Ecdysozoa</taxon>
        <taxon>Arthropoda</taxon>
        <taxon>Chelicerata</taxon>
        <taxon>Arachnida</taxon>
        <taxon>Araneae</taxon>
        <taxon>Araneomorphae</taxon>
        <taxon>Entelegynae</taxon>
        <taxon>Araneoidea</taxon>
        <taxon>Nephilidae</taxon>
        <taxon>Trichonephila</taxon>
    </lineage>
</organism>
<protein>
    <submittedName>
        <fullName evidence="1">Histone-lysine N-methyltransferase SETMAR</fullName>
    </submittedName>
</protein>
<dbReference type="Proteomes" id="UP000887159">
    <property type="component" value="Unassembled WGS sequence"/>
</dbReference>
<proteinExistence type="predicted"/>
<dbReference type="GO" id="GO:0005634">
    <property type="term" value="C:nucleus"/>
    <property type="evidence" value="ECO:0007669"/>
    <property type="project" value="TreeGrafter"/>
</dbReference>
<dbReference type="InterPro" id="IPR001888">
    <property type="entry name" value="Transposase_1"/>
</dbReference>
<dbReference type="GO" id="GO:0042800">
    <property type="term" value="F:histone H3K4 methyltransferase activity"/>
    <property type="evidence" value="ECO:0007669"/>
    <property type="project" value="TreeGrafter"/>
</dbReference>
<comment type="caution">
    <text evidence="1">The sequence shown here is derived from an EMBL/GenBank/DDBJ whole genome shotgun (WGS) entry which is preliminary data.</text>
</comment>
<gene>
    <name evidence="1" type="primary">SETMAR</name>
    <name evidence="1" type="ORF">TNCV_2139301</name>
</gene>
<reference evidence="1" key="1">
    <citation type="submission" date="2020-08" db="EMBL/GenBank/DDBJ databases">
        <title>Multicomponent nature underlies the extraordinary mechanical properties of spider dragline silk.</title>
        <authorList>
            <person name="Kono N."/>
            <person name="Nakamura H."/>
            <person name="Mori M."/>
            <person name="Yoshida Y."/>
            <person name="Ohtoshi R."/>
            <person name="Malay A.D."/>
            <person name="Moran D.A.P."/>
            <person name="Tomita M."/>
            <person name="Numata K."/>
            <person name="Arakawa K."/>
        </authorList>
    </citation>
    <scope>NUCLEOTIDE SEQUENCE</scope>
</reference>
<dbReference type="Pfam" id="PF01359">
    <property type="entry name" value="Transposase_1"/>
    <property type="match status" value="1"/>
</dbReference>
<dbReference type="InterPro" id="IPR052709">
    <property type="entry name" value="Transposase-MT_Hybrid"/>
</dbReference>
<evidence type="ECO:0000313" key="2">
    <source>
        <dbReference type="Proteomes" id="UP000887159"/>
    </source>
</evidence>
<sequence length="136" mass="15860">MDRISINKALAKQNEINSFLKRMVTRDEKWVTYDNIEGKPSWSMRGEAAQTVAKPGLTARKVLLCIWWDLKGIIYYELLPYDQTINSDLYCLLLGRLKLTIDQKRPELANRRVVLHPDNVRPHTSVVTHQKLWELG</sequence>
<dbReference type="GO" id="GO:0044774">
    <property type="term" value="P:mitotic DNA integrity checkpoint signaling"/>
    <property type="evidence" value="ECO:0007669"/>
    <property type="project" value="TreeGrafter"/>
</dbReference>
<accession>A0A8X6VA68</accession>
<dbReference type="GO" id="GO:0035861">
    <property type="term" value="C:site of double-strand break"/>
    <property type="evidence" value="ECO:0007669"/>
    <property type="project" value="TreeGrafter"/>
</dbReference>
<dbReference type="GO" id="GO:0046975">
    <property type="term" value="F:histone H3K36 methyltransferase activity"/>
    <property type="evidence" value="ECO:0007669"/>
    <property type="project" value="TreeGrafter"/>
</dbReference>
<dbReference type="PANTHER" id="PTHR46060:SF2">
    <property type="entry name" value="HISTONE-LYSINE N-METHYLTRANSFERASE SETMAR"/>
    <property type="match status" value="1"/>
</dbReference>
<dbReference type="InterPro" id="IPR036397">
    <property type="entry name" value="RNaseH_sf"/>
</dbReference>
<dbReference type="GO" id="GO:0003690">
    <property type="term" value="F:double-stranded DNA binding"/>
    <property type="evidence" value="ECO:0007669"/>
    <property type="project" value="TreeGrafter"/>
</dbReference>
<evidence type="ECO:0000313" key="1">
    <source>
        <dbReference type="EMBL" id="GFY00533.1"/>
    </source>
</evidence>
<dbReference type="GO" id="GO:0006303">
    <property type="term" value="P:double-strand break repair via nonhomologous end joining"/>
    <property type="evidence" value="ECO:0007669"/>
    <property type="project" value="TreeGrafter"/>
</dbReference>
<name>A0A8X6VA68_TRICX</name>
<dbReference type="GO" id="GO:0003697">
    <property type="term" value="F:single-stranded DNA binding"/>
    <property type="evidence" value="ECO:0007669"/>
    <property type="project" value="TreeGrafter"/>
</dbReference>
<dbReference type="GO" id="GO:0031297">
    <property type="term" value="P:replication fork processing"/>
    <property type="evidence" value="ECO:0007669"/>
    <property type="project" value="TreeGrafter"/>
</dbReference>
<dbReference type="AlphaFoldDB" id="A0A8X6VA68"/>
<dbReference type="GO" id="GO:0000793">
    <property type="term" value="C:condensed chromosome"/>
    <property type="evidence" value="ECO:0007669"/>
    <property type="project" value="TreeGrafter"/>
</dbReference>